<keyword evidence="10" id="KW-1185">Reference proteome</keyword>
<dbReference type="PIRSF" id="PIRSF500133">
    <property type="entry name" value="UDPglc_DH_euk"/>
    <property type="match status" value="1"/>
</dbReference>
<evidence type="ECO:0000256" key="7">
    <source>
        <dbReference type="ARBA" id="ARBA00047473"/>
    </source>
</evidence>
<sequence>MDTHNGCVGNKSYSGVAEIERICCIGAGYVGGPTMAVLAYKCPHIKVTVVDSNKDRIDQWNSQCLPIYEPGLADILKQCLGRNLKFIYDKIDQEISNADMIFISVNTPTKTFGIGKGRAADLKNLEIVSRLIAQHSRSDKIIVEKSTVPVKAAESIRSILDANCKPNVCFDVLSNPEFMSEGSAIDNLINPDRILIGGNTNDSRGLRAIEALKRVYLNWIPENKIITSNTWSSELSKLAANAFLAQRISSINAMSAICEETGADVDEVARSIGTDRRIGGEFLKASIGFGGSCFQKDVLNLVYLCESLNLPEVANYWYRIIEMNDYQRSRFSRKIIKCLFNTITDKRIAIYGFSFKANTGDTRESSAKYVCRALLEEGAHLRIYDPKVQPQRIIDDLTEHHDGASKELLLAQIDVPQNAYQCAEGCHAIVVCTDWSEFVDLDFRSIYSSMCKPAFLFDGRRILDTAYLRSLGFHVEVIGSGQPTEINQS</sequence>
<evidence type="ECO:0000256" key="2">
    <source>
        <dbReference type="ARBA" id="ARBA00006601"/>
    </source>
</evidence>
<protein>
    <recommendedName>
        <fullName evidence="4">UDP-glucose 6-dehydrogenase</fullName>
        <ecNumber evidence="3">1.1.1.22</ecNumber>
    </recommendedName>
</protein>
<comment type="pathway">
    <text evidence="1">Nucleotide-sugar biosynthesis; UDP-alpha-D-glucuronate biosynthesis; UDP-alpha-D-glucuronate from UDP-alpha-D-glucose: step 1/1.</text>
</comment>
<evidence type="ECO:0000259" key="8">
    <source>
        <dbReference type="SMART" id="SM00984"/>
    </source>
</evidence>
<evidence type="ECO:0000256" key="4">
    <source>
        <dbReference type="ARBA" id="ARBA00015132"/>
    </source>
</evidence>
<feature type="non-terminal residue" evidence="9">
    <location>
        <position position="1"/>
    </location>
</feature>
<dbReference type="SUPFAM" id="SSF51735">
    <property type="entry name" value="NAD(P)-binding Rossmann-fold domains"/>
    <property type="match status" value="1"/>
</dbReference>
<dbReference type="InterPro" id="IPR008927">
    <property type="entry name" value="6-PGluconate_DH-like_C_sf"/>
</dbReference>
<dbReference type="Proteomes" id="UP000825002">
    <property type="component" value="Unassembled WGS sequence"/>
</dbReference>
<dbReference type="SUPFAM" id="SSF52413">
    <property type="entry name" value="UDP-glucose/GDP-mannose dehydrogenase C-terminal domain"/>
    <property type="match status" value="1"/>
</dbReference>
<dbReference type="PANTHER" id="PTHR11374:SF3">
    <property type="entry name" value="UDP-GLUCOSE 6-DEHYDROGENASE"/>
    <property type="match status" value="1"/>
</dbReference>
<dbReference type="Pfam" id="PF00984">
    <property type="entry name" value="UDPG_MGDP_dh"/>
    <property type="match status" value="1"/>
</dbReference>
<dbReference type="InterPro" id="IPR017476">
    <property type="entry name" value="UDP-Glc/GDP-Man"/>
</dbReference>
<dbReference type="InterPro" id="IPR001732">
    <property type="entry name" value="UDP-Glc/GDP-Man_DH_N"/>
</dbReference>
<dbReference type="SUPFAM" id="SSF48179">
    <property type="entry name" value="6-phosphogluconate dehydrogenase C-terminal domain-like"/>
    <property type="match status" value="1"/>
</dbReference>
<dbReference type="InterPro" id="IPR014027">
    <property type="entry name" value="UDP-Glc/GDP-Man_DH_C"/>
</dbReference>
<dbReference type="Gene3D" id="3.40.50.720">
    <property type="entry name" value="NAD(P)-binding Rossmann-like Domain"/>
    <property type="match status" value="2"/>
</dbReference>
<evidence type="ECO:0000256" key="3">
    <source>
        <dbReference type="ARBA" id="ARBA00012954"/>
    </source>
</evidence>
<dbReference type="Pfam" id="PF03721">
    <property type="entry name" value="UDPG_MGDP_dh_N"/>
    <property type="match status" value="1"/>
</dbReference>
<proteinExistence type="inferred from homology"/>
<dbReference type="PANTHER" id="PTHR11374">
    <property type="entry name" value="UDP-GLUCOSE DEHYDROGENASE/UDP-MANNAC DEHYDROGENASE"/>
    <property type="match status" value="1"/>
</dbReference>
<dbReference type="Gene3D" id="1.20.5.100">
    <property type="entry name" value="Cytochrome c1, transmembrane anchor, C-terminal"/>
    <property type="match status" value="1"/>
</dbReference>
<organism evidence="9 10">
    <name type="scientific">Fragariocoptes setiger</name>
    <dbReference type="NCBI Taxonomy" id="1670756"/>
    <lineage>
        <taxon>Eukaryota</taxon>
        <taxon>Metazoa</taxon>
        <taxon>Ecdysozoa</taxon>
        <taxon>Arthropoda</taxon>
        <taxon>Chelicerata</taxon>
        <taxon>Arachnida</taxon>
        <taxon>Acari</taxon>
        <taxon>Acariformes</taxon>
        <taxon>Trombidiformes</taxon>
        <taxon>Prostigmata</taxon>
        <taxon>Eupodina</taxon>
        <taxon>Eriophyoidea</taxon>
        <taxon>Phytoptidae</taxon>
        <taxon>Fragariocoptes</taxon>
    </lineage>
</organism>
<name>A0ABQ7S504_9ACAR</name>
<accession>A0ABQ7S504</accession>
<evidence type="ECO:0000313" key="10">
    <source>
        <dbReference type="Proteomes" id="UP000825002"/>
    </source>
</evidence>
<dbReference type="InterPro" id="IPR036220">
    <property type="entry name" value="UDP-Glc/GDP-Man_DH_C_sf"/>
</dbReference>
<dbReference type="Pfam" id="PF03720">
    <property type="entry name" value="UDPG_MGDP_dh_C"/>
    <property type="match status" value="1"/>
</dbReference>
<dbReference type="PIRSF" id="PIRSF000124">
    <property type="entry name" value="UDPglc_GDPman_dh"/>
    <property type="match status" value="1"/>
</dbReference>
<dbReference type="EC" id="1.1.1.22" evidence="3"/>
<evidence type="ECO:0000256" key="1">
    <source>
        <dbReference type="ARBA" id="ARBA00004701"/>
    </source>
</evidence>
<comment type="caution">
    <text evidence="9">The sequence shown here is derived from an EMBL/GenBank/DDBJ whole genome shotgun (WGS) entry which is preliminary data.</text>
</comment>
<evidence type="ECO:0000256" key="5">
    <source>
        <dbReference type="ARBA" id="ARBA00023002"/>
    </source>
</evidence>
<dbReference type="InterPro" id="IPR028356">
    <property type="entry name" value="UDPglc_DH_euk"/>
</dbReference>
<feature type="domain" description="UDP-glucose/GDP-mannose dehydrogenase C-terminal" evidence="8">
    <location>
        <begin position="349"/>
        <end position="465"/>
    </location>
</feature>
<dbReference type="EMBL" id="JAIFTH010001541">
    <property type="protein sequence ID" value="KAG9508503.1"/>
    <property type="molecule type" value="Genomic_DNA"/>
</dbReference>
<gene>
    <name evidence="9" type="primary">sgl</name>
    <name evidence="9" type="ORF">GZH46_02997</name>
</gene>
<reference evidence="9 10" key="1">
    <citation type="submission" date="2020-10" db="EMBL/GenBank/DDBJ databases">
        <authorList>
            <person name="Klimov P.B."/>
            <person name="Dyachkov S.M."/>
            <person name="Chetverikov P.E."/>
        </authorList>
    </citation>
    <scope>NUCLEOTIDE SEQUENCE [LARGE SCALE GENOMIC DNA]</scope>
    <source>
        <strain evidence="9">BMOC 18-1129-001#AD2665</strain>
        <tissue evidence="9">Entire mites</tissue>
    </source>
</reference>
<dbReference type="NCBIfam" id="TIGR03026">
    <property type="entry name" value="NDP-sugDHase"/>
    <property type="match status" value="1"/>
</dbReference>
<evidence type="ECO:0000256" key="6">
    <source>
        <dbReference type="ARBA" id="ARBA00023027"/>
    </source>
</evidence>
<evidence type="ECO:0000313" key="9">
    <source>
        <dbReference type="EMBL" id="KAG9508503.1"/>
    </source>
</evidence>
<keyword evidence="5" id="KW-0560">Oxidoreductase</keyword>
<dbReference type="SMART" id="SM00984">
    <property type="entry name" value="UDPG_MGDP_dh_C"/>
    <property type="match status" value="1"/>
</dbReference>
<dbReference type="InterPro" id="IPR014026">
    <property type="entry name" value="UDP-Glc/GDP-Man_DH_dimer"/>
</dbReference>
<keyword evidence="6" id="KW-0520">NAD</keyword>
<dbReference type="InterPro" id="IPR036291">
    <property type="entry name" value="NAD(P)-bd_dom_sf"/>
</dbReference>
<comment type="similarity">
    <text evidence="2">Belongs to the UDP-glucose/GDP-mannose dehydrogenase family.</text>
</comment>
<comment type="catalytic activity">
    <reaction evidence="7">
        <text>UDP-alpha-D-glucose + 2 NAD(+) + H2O = UDP-alpha-D-glucuronate + 2 NADH + 3 H(+)</text>
        <dbReference type="Rhea" id="RHEA:23596"/>
        <dbReference type="ChEBI" id="CHEBI:15377"/>
        <dbReference type="ChEBI" id="CHEBI:15378"/>
        <dbReference type="ChEBI" id="CHEBI:57540"/>
        <dbReference type="ChEBI" id="CHEBI:57945"/>
        <dbReference type="ChEBI" id="CHEBI:58052"/>
        <dbReference type="ChEBI" id="CHEBI:58885"/>
        <dbReference type="EC" id="1.1.1.22"/>
    </reaction>
</comment>